<gene>
    <name evidence="2" type="ORF">g.16705</name>
</gene>
<dbReference type="PANTHER" id="PTHR11977:SF51">
    <property type="entry name" value="PROTEIN FLIGHTLESS-1 HOMOLOG"/>
    <property type="match status" value="1"/>
</dbReference>
<dbReference type="EMBL" id="GDQN01004060">
    <property type="protein sequence ID" value="JAT86994.1"/>
    <property type="molecule type" value="Transcribed_RNA"/>
</dbReference>
<dbReference type="Gene3D" id="3.40.20.10">
    <property type="entry name" value="Severin"/>
    <property type="match status" value="3"/>
</dbReference>
<proteinExistence type="predicted"/>
<dbReference type="GO" id="GO:0051015">
    <property type="term" value="F:actin filament binding"/>
    <property type="evidence" value="ECO:0007669"/>
    <property type="project" value="InterPro"/>
</dbReference>
<evidence type="ECO:0008006" key="3">
    <source>
        <dbReference type="Google" id="ProtNLM"/>
    </source>
</evidence>
<evidence type="ECO:0000256" key="1">
    <source>
        <dbReference type="ARBA" id="ARBA00022737"/>
    </source>
</evidence>
<name>A0A1E1WJ25_PECGO</name>
<sequence>MQNPKETLKNCGKKPGLEVFVVKIIKPPKKSGLFSSPPPSEVIEYKVFPVAPRYHGIFYSEDLYAVVKTHTDSKKDIHFWFGQVYKETPPSWVDNIDELELNWAVNQHFEFQGHECKLFESYFQNSQPIIRYKRGRHPEPNTDKERGATRFYKLLKLDSGSYRVLEIPFNIALMTKEECFILDTDYNTRAYVSDRTPIHERDKSVLVANHMRELEHEGNGEVEVVDLTTFKNESDKEAYIIATNIHDIKDDPTPVIDYDQPDDNPEEAQLSMLSSLYSEDSEYSYPPRFRYIPRRKKSVVEDKNKEKDKQASAFTRLRKSVVSRIRRLFGYEKKKELEVEPPTLEEKFAISPVVKPFKKEELNSKKCYMIQGATGKGIILWIGKASEPIVKEEVTQCVCNEIRKDEPLNEEYINRDFTLEVATEAYEKKIDDKTKDGNDNTARWTHIYKISEGNEPLKFKRYFQDWN</sequence>
<dbReference type="InterPro" id="IPR029006">
    <property type="entry name" value="ADF-H/Gelsolin-like_dom_sf"/>
</dbReference>
<dbReference type="OrthoDB" id="6375767at2759"/>
<organism evidence="2">
    <name type="scientific">Pectinophora gossypiella</name>
    <name type="common">Cotton pink bollworm</name>
    <name type="synonym">Depressaria gossypiella</name>
    <dbReference type="NCBI Taxonomy" id="13191"/>
    <lineage>
        <taxon>Eukaryota</taxon>
        <taxon>Metazoa</taxon>
        <taxon>Ecdysozoa</taxon>
        <taxon>Arthropoda</taxon>
        <taxon>Hexapoda</taxon>
        <taxon>Insecta</taxon>
        <taxon>Pterygota</taxon>
        <taxon>Neoptera</taxon>
        <taxon>Endopterygota</taxon>
        <taxon>Lepidoptera</taxon>
        <taxon>Glossata</taxon>
        <taxon>Ditrysia</taxon>
        <taxon>Gelechioidea</taxon>
        <taxon>Gelechiidae</taxon>
        <taxon>Apatetrinae</taxon>
        <taxon>Pectinophora</taxon>
    </lineage>
</organism>
<dbReference type="PANTHER" id="PTHR11977">
    <property type="entry name" value="VILLIN"/>
    <property type="match status" value="1"/>
</dbReference>
<dbReference type="SUPFAM" id="SSF55753">
    <property type="entry name" value="Actin depolymerizing proteins"/>
    <property type="match status" value="2"/>
</dbReference>
<dbReference type="AlphaFoldDB" id="A0A1E1WJ25"/>
<protein>
    <recommendedName>
        <fullName evidence="3">Gelsolin-like domain-containing protein</fullName>
    </recommendedName>
</protein>
<keyword evidence="1" id="KW-0677">Repeat</keyword>
<evidence type="ECO:0000313" key="2">
    <source>
        <dbReference type="EMBL" id="JAT86994.1"/>
    </source>
</evidence>
<dbReference type="InterPro" id="IPR007122">
    <property type="entry name" value="Villin/Gelsolin"/>
</dbReference>
<reference evidence="2" key="1">
    <citation type="submission" date="2015-09" db="EMBL/GenBank/DDBJ databases">
        <title>De novo assembly of Pectinophora gossypiella (Pink Bollworm) gut transcriptome.</title>
        <authorList>
            <person name="Tassone E.E."/>
        </authorList>
    </citation>
    <scope>NUCLEOTIDE SEQUENCE</scope>
</reference>
<accession>A0A1E1WJ25</accession>